<keyword evidence="1 2" id="KW-0238">DNA-binding</keyword>
<proteinExistence type="inferred from homology"/>
<evidence type="ECO:0000256" key="3">
    <source>
        <dbReference type="PIRNR" id="PIRNR002070"/>
    </source>
</evidence>
<organism evidence="5 6">
    <name type="scientific">Amedibacillus dolichus DSM 3991</name>
    <dbReference type="NCBI Taxonomy" id="428127"/>
    <lineage>
        <taxon>Bacteria</taxon>
        <taxon>Bacillati</taxon>
        <taxon>Bacillota</taxon>
        <taxon>Erysipelotrichia</taxon>
        <taxon>Erysipelotrichales</taxon>
        <taxon>Erysipelotrichaceae</taxon>
        <taxon>Amedibacillus</taxon>
    </lineage>
</organism>
<dbReference type="STRING" id="428127.EUBDOL_01239"/>
<dbReference type="GeneID" id="92793471"/>
<dbReference type="HOGENOM" id="CLU_078758_6_2_9"/>
<feature type="compositionally biased region" description="Polar residues" evidence="4">
    <location>
        <begin position="135"/>
        <end position="146"/>
    </location>
</feature>
<dbReference type="PIRSF" id="PIRSF002070">
    <property type="entry name" value="SSB"/>
    <property type="match status" value="1"/>
</dbReference>
<sequence>MINRVVLVGRITKDPVLRKTTSGISVVAFTLAVNRRIKKEGQPDADFINCQAWQGVADVLHKYTKKGSLIGVEGRIQTRSYDDRSGKRVYVTEVVVDSVQFLEPKDSASANANVSTNTYVPQNSYEPTYEPGAGTTPSYSNDFASSDTLDIASDDLPF</sequence>
<evidence type="ECO:0000256" key="1">
    <source>
        <dbReference type="ARBA" id="ARBA00023125"/>
    </source>
</evidence>
<evidence type="ECO:0000256" key="2">
    <source>
        <dbReference type="HAMAP-Rule" id="MF_00984"/>
    </source>
</evidence>
<dbReference type="GO" id="GO:0009295">
    <property type="term" value="C:nucleoid"/>
    <property type="evidence" value="ECO:0007669"/>
    <property type="project" value="TreeGrafter"/>
</dbReference>
<evidence type="ECO:0000256" key="4">
    <source>
        <dbReference type="SAM" id="MobiDB-lite"/>
    </source>
</evidence>
<dbReference type="InterPro" id="IPR011344">
    <property type="entry name" value="ssDNA-bd"/>
</dbReference>
<dbReference type="AlphaFoldDB" id="A8RC14"/>
<dbReference type="Proteomes" id="UP000004090">
    <property type="component" value="Unassembled WGS sequence"/>
</dbReference>
<reference evidence="5 6" key="1">
    <citation type="submission" date="2007-09" db="EMBL/GenBank/DDBJ databases">
        <title>Draft genome sequence of Eubacterium dolichum (DSM 3991).</title>
        <authorList>
            <person name="Sudarsanam P."/>
            <person name="Ley R."/>
            <person name="Guruge J."/>
            <person name="Turnbaugh P.J."/>
            <person name="Mahowald M."/>
            <person name="Liep D."/>
            <person name="Gordon J."/>
        </authorList>
    </citation>
    <scope>NUCLEOTIDE SEQUENCE [LARGE SCALE GENOMIC DNA]</scope>
    <source>
        <strain evidence="5 6">DSM 3991</strain>
    </source>
</reference>
<dbReference type="Pfam" id="PF00436">
    <property type="entry name" value="SSB"/>
    <property type="match status" value="1"/>
</dbReference>
<feature type="compositionally biased region" description="Polar residues" evidence="4">
    <location>
        <begin position="112"/>
        <end position="126"/>
    </location>
</feature>
<dbReference type="Gene3D" id="2.40.50.140">
    <property type="entry name" value="Nucleic acid-binding proteins"/>
    <property type="match status" value="1"/>
</dbReference>
<dbReference type="CDD" id="cd04496">
    <property type="entry name" value="SSB_OBF"/>
    <property type="match status" value="1"/>
</dbReference>
<dbReference type="SUPFAM" id="SSF50249">
    <property type="entry name" value="Nucleic acid-binding proteins"/>
    <property type="match status" value="1"/>
</dbReference>
<comment type="caution">
    <text evidence="5">The sequence shown here is derived from an EMBL/GenBank/DDBJ whole genome shotgun (WGS) entry which is preliminary data.</text>
</comment>
<accession>A8RC14</accession>
<evidence type="ECO:0000313" key="6">
    <source>
        <dbReference type="Proteomes" id="UP000004090"/>
    </source>
</evidence>
<dbReference type="InterPro" id="IPR012340">
    <property type="entry name" value="NA-bd_OB-fold"/>
</dbReference>
<evidence type="ECO:0000313" key="5">
    <source>
        <dbReference type="EMBL" id="EDP11319.1"/>
    </source>
</evidence>
<dbReference type="RefSeq" id="WP_004799586.1">
    <property type="nucleotide sequence ID" value="NZ_DS483475.1"/>
</dbReference>
<dbReference type="PROSITE" id="PS50935">
    <property type="entry name" value="SSB"/>
    <property type="match status" value="1"/>
</dbReference>
<dbReference type="PANTHER" id="PTHR10302:SF27">
    <property type="entry name" value="SINGLE-STRANDED DNA-BINDING PROTEIN"/>
    <property type="match status" value="1"/>
</dbReference>
<dbReference type="eggNOG" id="COG0629">
    <property type="taxonomic scope" value="Bacteria"/>
</dbReference>
<name>A8RC14_9FIRM</name>
<gene>
    <name evidence="5" type="ORF">EUBDOL_01239</name>
</gene>
<dbReference type="NCBIfam" id="TIGR00621">
    <property type="entry name" value="ssb"/>
    <property type="match status" value="1"/>
</dbReference>
<dbReference type="PANTHER" id="PTHR10302">
    <property type="entry name" value="SINGLE-STRANDED DNA-BINDING PROTEIN"/>
    <property type="match status" value="1"/>
</dbReference>
<comment type="caution">
    <text evidence="2">Lacks conserved residue(s) required for the propagation of feature annotation.</text>
</comment>
<dbReference type="GO" id="GO:0006260">
    <property type="term" value="P:DNA replication"/>
    <property type="evidence" value="ECO:0007669"/>
    <property type="project" value="InterPro"/>
</dbReference>
<protein>
    <recommendedName>
        <fullName evidence="2 3">Single-stranded DNA-binding protein</fullName>
        <shortName evidence="2">SSB</shortName>
    </recommendedName>
</protein>
<comment type="subunit">
    <text evidence="2">Homotetramer.</text>
</comment>
<dbReference type="EMBL" id="ABAW02000019">
    <property type="protein sequence ID" value="EDP11319.1"/>
    <property type="molecule type" value="Genomic_DNA"/>
</dbReference>
<dbReference type="InterPro" id="IPR000424">
    <property type="entry name" value="Primosome_PriB/ssb"/>
</dbReference>
<feature type="region of interest" description="Disordered" evidence="4">
    <location>
        <begin position="112"/>
        <end position="146"/>
    </location>
</feature>
<dbReference type="HAMAP" id="MF_00984">
    <property type="entry name" value="SSB"/>
    <property type="match status" value="1"/>
</dbReference>
<reference evidence="5 6" key="2">
    <citation type="submission" date="2007-09" db="EMBL/GenBank/DDBJ databases">
        <authorList>
            <person name="Fulton L."/>
            <person name="Clifton S."/>
            <person name="Fulton B."/>
            <person name="Xu J."/>
            <person name="Minx P."/>
            <person name="Pepin K.H."/>
            <person name="Johnson M."/>
            <person name="Thiruvilangam P."/>
            <person name="Bhonagiri V."/>
            <person name="Nash W.E."/>
            <person name="Mardis E.R."/>
            <person name="Wilson R.K."/>
        </authorList>
    </citation>
    <scope>NUCLEOTIDE SEQUENCE [LARGE SCALE GENOMIC DNA]</scope>
    <source>
        <strain evidence="5 6">DSM 3991</strain>
    </source>
</reference>
<dbReference type="GO" id="GO:0003697">
    <property type="term" value="F:single-stranded DNA binding"/>
    <property type="evidence" value="ECO:0007669"/>
    <property type="project" value="UniProtKB-UniRule"/>
</dbReference>